<dbReference type="EC" id="2.7.4.3" evidence="5 7"/>
<feature type="binding site" evidence="5">
    <location>
        <begin position="92"/>
        <end position="95"/>
    </location>
    <ligand>
        <name>AMP</name>
        <dbReference type="ChEBI" id="CHEBI:456215"/>
    </ligand>
</feature>
<proteinExistence type="inferred from homology"/>
<comment type="caution">
    <text evidence="9">The sequence shown here is derived from an EMBL/GenBank/DDBJ whole genome shotgun (WGS) entry which is preliminary data.</text>
</comment>
<sequence>MKSDSAASGVVVVFFGPPGVGKGTVATRLAEELKYHFISSGDLLRANVKEGTELGREARSHMDSGGLVPDQLVTRMVLKSLDSLSGGIFLDGFPRTQVQAEELESYLRGRGWRLQVIDLTADDRFLMKRLVERIICRSCGAIYHRTNLPPRVEGTCDHCGGALYQRDDDRPDVVARRLEVYHQQSAPLREHYRRQGVMLTLSGEKPLEETLAAVRAALIGRNGAPE</sequence>
<keyword evidence="4 5" id="KW-0418">Kinase</keyword>
<dbReference type="InterPro" id="IPR007862">
    <property type="entry name" value="Adenylate_kinase_lid-dom"/>
</dbReference>
<feature type="binding site" evidence="5">
    <location>
        <begin position="19"/>
        <end position="24"/>
    </location>
    <ligand>
        <name>ATP</name>
        <dbReference type="ChEBI" id="CHEBI:30616"/>
    </ligand>
</feature>
<dbReference type="UniPathway" id="UPA00588">
    <property type="reaction ID" value="UER00649"/>
</dbReference>
<keyword evidence="1 5" id="KW-0808">Transferase</keyword>
<comment type="pathway">
    <text evidence="5">Purine metabolism; AMP biosynthesis via salvage pathway; AMP from ADP: step 1/1.</text>
</comment>
<dbReference type="SUPFAM" id="SSF57774">
    <property type="entry name" value="Microbial and mitochondrial ADK, insert 'zinc finger' domain"/>
    <property type="match status" value="1"/>
</dbReference>
<dbReference type="SUPFAM" id="SSF52540">
    <property type="entry name" value="P-loop containing nucleoside triphosphate hydrolases"/>
    <property type="match status" value="1"/>
</dbReference>
<feature type="binding site" evidence="5">
    <location>
        <position position="136"/>
    </location>
    <ligand>
        <name>Zn(2+)</name>
        <dbReference type="ChEBI" id="CHEBI:29105"/>
        <note>structural</note>
    </ligand>
</feature>
<evidence type="ECO:0000256" key="3">
    <source>
        <dbReference type="ARBA" id="ARBA00022741"/>
    </source>
</evidence>
<dbReference type="InterPro" id="IPR036193">
    <property type="entry name" value="ADK_active_lid_dom_sf"/>
</dbReference>
<evidence type="ECO:0000256" key="7">
    <source>
        <dbReference type="RuleBase" id="RU003331"/>
    </source>
</evidence>
<dbReference type="SMART" id="SM00382">
    <property type="entry name" value="AAA"/>
    <property type="match status" value="1"/>
</dbReference>
<dbReference type="GO" id="GO:0004017">
    <property type="term" value="F:AMP kinase activity"/>
    <property type="evidence" value="ECO:0007669"/>
    <property type="project" value="UniProtKB-UniRule"/>
</dbReference>
<dbReference type="GO" id="GO:0005524">
    <property type="term" value="F:ATP binding"/>
    <property type="evidence" value="ECO:0007669"/>
    <property type="project" value="UniProtKB-UniRule"/>
</dbReference>
<gene>
    <name evidence="5 9" type="primary">adk</name>
    <name evidence="9" type="ORF">BWY73_00987</name>
</gene>
<feature type="binding site" evidence="5">
    <location>
        <position position="99"/>
    </location>
    <ligand>
        <name>AMP</name>
        <dbReference type="ChEBI" id="CHEBI:456215"/>
    </ligand>
</feature>
<feature type="binding site" evidence="5">
    <location>
        <begin position="66"/>
        <end position="68"/>
    </location>
    <ligand>
        <name>AMP</name>
        <dbReference type="ChEBI" id="CHEBI:456215"/>
    </ligand>
</feature>
<dbReference type="InterPro" id="IPR033690">
    <property type="entry name" value="Adenylat_kinase_CS"/>
</dbReference>
<dbReference type="GO" id="GO:0008270">
    <property type="term" value="F:zinc ion binding"/>
    <property type="evidence" value="ECO:0007669"/>
    <property type="project" value="UniProtKB-UniRule"/>
</dbReference>
<feature type="binding site" evidence="5">
    <location>
        <position position="156"/>
    </location>
    <ligand>
        <name>Zn(2+)</name>
        <dbReference type="ChEBI" id="CHEBI:29105"/>
        <note>structural</note>
    </ligand>
</feature>
<name>A0A1V5MF78_UNCT6</name>
<evidence type="ECO:0000256" key="4">
    <source>
        <dbReference type="ARBA" id="ARBA00022777"/>
    </source>
</evidence>
<dbReference type="GO" id="GO:0005737">
    <property type="term" value="C:cytoplasm"/>
    <property type="evidence" value="ECO:0007669"/>
    <property type="project" value="UniProtKB-SubCell"/>
</dbReference>
<comment type="domain">
    <text evidence="5">Consists of three domains, a large central CORE domain and two small peripheral domains, NMPbind and LID, which undergo movements during catalysis. The LID domain closes over the site of phosphoryl transfer upon ATP binding. Assembling and dissambling the active center during each catalytic cycle provides an effective means to prevent ATP hydrolysis. Some bacteria have evolved a zinc-coordinating structure that stabilizes the LID domain.</text>
</comment>
<dbReference type="Pfam" id="PF05191">
    <property type="entry name" value="ADK_lid"/>
    <property type="match status" value="1"/>
</dbReference>
<dbReference type="AlphaFoldDB" id="A0A1V5MF78"/>
<dbReference type="Proteomes" id="UP000485484">
    <property type="component" value="Unassembled WGS sequence"/>
</dbReference>
<keyword evidence="3 5" id="KW-0547">Nucleotide-binding</keyword>
<evidence type="ECO:0000313" key="9">
    <source>
        <dbReference type="EMBL" id="OPZ91878.1"/>
    </source>
</evidence>
<protein>
    <recommendedName>
        <fullName evidence="5 7">Adenylate kinase</fullName>
        <shortName evidence="5">AK</shortName>
        <ecNumber evidence="5 7">2.7.4.3</ecNumber>
    </recommendedName>
    <alternativeName>
        <fullName evidence="5">ATP-AMP transphosphorylase</fullName>
    </alternativeName>
    <alternativeName>
        <fullName evidence="5">ATP:AMP phosphotransferase</fullName>
    </alternativeName>
    <alternativeName>
        <fullName evidence="5">Adenylate monophosphate kinase</fullName>
    </alternativeName>
</protein>
<dbReference type="PROSITE" id="PS00113">
    <property type="entry name" value="ADENYLATE_KINASE"/>
    <property type="match status" value="1"/>
</dbReference>
<dbReference type="InterPro" id="IPR003593">
    <property type="entry name" value="AAA+_ATPase"/>
</dbReference>
<dbReference type="HAMAP" id="MF_00235">
    <property type="entry name" value="Adenylate_kinase_Adk"/>
    <property type="match status" value="1"/>
</dbReference>
<keyword evidence="2 5" id="KW-0545">Nucleotide biosynthesis</keyword>
<dbReference type="NCBIfam" id="TIGR01351">
    <property type="entry name" value="adk"/>
    <property type="match status" value="1"/>
</dbReference>
<feature type="region of interest" description="NMP" evidence="5">
    <location>
        <begin position="39"/>
        <end position="68"/>
    </location>
</feature>
<dbReference type="EMBL" id="MWAK01000146">
    <property type="protein sequence ID" value="OPZ91878.1"/>
    <property type="molecule type" value="Genomic_DNA"/>
</dbReference>
<feature type="binding site" evidence="5">
    <location>
        <position position="45"/>
    </location>
    <ligand>
        <name>AMP</name>
        <dbReference type="ChEBI" id="CHEBI:456215"/>
    </ligand>
</feature>
<dbReference type="InterPro" id="IPR027417">
    <property type="entry name" value="P-loop_NTPase"/>
</dbReference>
<comment type="similarity">
    <text evidence="5 6">Belongs to the adenylate kinase family.</text>
</comment>
<comment type="catalytic activity">
    <reaction evidence="5 7">
        <text>AMP + ATP = 2 ADP</text>
        <dbReference type="Rhea" id="RHEA:12973"/>
        <dbReference type="ChEBI" id="CHEBI:30616"/>
        <dbReference type="ChEBI" id="CHEBI:456215"/>
        <dbReference type="ChEBI" id="CHEBI:456216"/>
        <dbReference type="EC" id="2.7.4.3"/>
    </reaction>
</comment>
<feature type="binding site" evidence="5">
    <location>
        <position position="166"/>
    </location>
    <ligand>
        <name>AMP</name>
        <dbReference type="ChEBI" id="CHEBI:456215"/>
    </ligand>
</feature>
<comment type="subcellular location">
    <subcellularLocation>
        <location evidence="5 7">Cytoplasm</location>
    </subcellularLocation>
</comment>
<keyword evidence="5" id="KW-0963">Cytoplasm</keyword>
<feature type="binding site" evidence="5">
    <location>
        <position position="205"/>
    </location>
    <ligand>
        <name>ATP</name>
        <dbReference type="ChEBI" id="CHEBI:30616"/>
    </ligand>
</feature>
<accession>A0A1V5MF78</accession>
<keyword evidence="5 7" id="KW-0067">ATP-binding</keyword>
<dbReference type="GO" id="GO:0044209">
    <property type="term" value="P:AMP salvage"/>
    <property type="evidence" value="ECO:0007669"/>
    <property type="project" value="UniProtKB-UniRule"/>
</dbReference>
<dbReference type="Pfam" id="PF00406">
    <property type="entry name" value="ADK"/>
    <property type="match status" value="1"/>
</dbReference>
<feature type="region of interest" description="LID" evidence="5">
    <location>
        <begin position="132"/>
        <end position="169"/>
    </location>
</feature>
<keyword evidence="5" id="KW-0862">Zinc</keyword>
<dbReference type="InterPro" id="IPR006259">
    <property type="entry name" value="Adenyl_kin_sub"/>
</dbReference>
<dbReference type="Gene3D" id="3.40.50.300">
    <property type="entry name" value="P-loop containing nucleotide triphosphate hydrolases"/>
    <property type="match status" value="1"/>
</dbReference>
<evidence type="ECO:0000256" key="1">
    <source>
        <dbReference type="ARBA" id="ARBA00022679"/>
    </source>
</evidence>
<dbReference type="CDD" id="cd01428">
    <property type="entry name" value="ADK"/>
    <property type="match status" value="1"/>
</dbReference>
<evidence type="ECO:0000256" key="5">
    <source>
        <dbReference type="HAMAP-Rule" id="MF_00235"/>
    </source>
</evidence>
<feature type="binding site" evidence="5">
    <location>
        <position position="159"/>
    </location>
    <ligand>
        <name>Zn(2+)</name>
        <dbReference type="ChEBI" id="CHEBI:29105"/>
        <note>structural</note>
    </ligand>
</feature>
<comment type="function">
    <text evidence="5">Catalyzes the reversible transfer of the terminal phosphate group between ATP and AMP. Plays an important role in cellular energy homeostasis and in adenine nucleotide metabolism.</text>
</comment>
<dbReference type="PANTHER" id="PTHR23359">
    <property type="entry name" value="NUCLEOTIDE KINASE"/>
    <property type="match status" value="1"/>
</dbReference>
<feature type="binding site" evidence="5">
    <location>
        <position position="133"/>
    </location>
    <ligand>
        <name>ATP</name>
        <dbReference type="ChEBI" id="CHEBI:30616"/>
    </ligand>
</feature>
<organism evidence="9">
    <name type="scientific">candidate division TA06 bacterium ADurb.Bin417</name>
    <dbReference type="NCBI Taxonomy" id="1852828"/>
    <lineage>
        <taxon>Bacteria</taxon>
        <taxon>Bacteria division TA06</taxon>
    </lineage>
</organism>
<feature type="binding site" evidence="5">
    <location>
        <position position="177"/>
    </location>
    <ligand>
        <name>AMP</name>
        <dbReference type="ChEBI" id="CHEBI:456215"/>
    </ligand>
</feature>
<evidence type="ECO:0000256" key="6">
    <source>
        <dbReference type="RuleBase" id="RU003330"/>
    </source>
</evidence>
<evidence type="ECO:0000259" key="8">
    <source>
        <dbReference type="SMART" id="SM00382"/>
    </source>
</evidence>
<comment type="subunit">
    <text evidence="5 7">Monomer.</text>
</comment>
<evidence type="ECO:0000256" key="2">
    <source>
        <dbReference type="ARBA" id="ARBA00022727"/>
    </source>
</evidence>
<keyword evidence="5" id="KW-0479">Metal-binding</keyword>
<feature type="binding site" evidence="5">
    <location>
        <position position="139"/>
    </location>
    <ligand>
        <name>Zn(2+)</name>
        <dbReference type="ChEBI" id="CHEBI:29105"/>
        <note>structural</note>
    </ligand>
</feature>
<dbReference type="FunFam" id="3.40.50.300:FF:000106">
    <property type="entry name" value="Adenylate kinase mitochondrial"/>
    <property type="match status" value="1"/>
</dbReference>
<feature type="binding site" evidence="5">
    <location>
        <begin position="142"/>
        <end position="143"/>
    </location>
    <ligand>
        <name>ATP</name>
        <dbReference type="ChEBI" id="CHEBI:30616"/>
    </ligand>
</feature>
<reference evidence="9" key="1">
    <citation type="submission" date="2017-02" db="EMBL/GenBank/DDBJ databases">
        <title>Delving into the versatile metabolic prowess of the omnipresent phylum Bacteroidetes.</title>
        <authorList>
            <person name="Nobu M.K."/>
            <person name="Mei R."/>
            <person name="Narihiro T."/>
            <person name="Kuroda K."/>
            <person name="Liu W.-T."/>
        </authorList>
    </citation>
    <scope>NUCLEOTIDE SEQUENCE</scope>
    <source>
        <strain evidence="9">ADurb.Bin417</strain>
    </source>
</reference>
<dbReference type="PRINTS" id="PR00094">
    <property type="entry name" value="ADENYLTKNASE"/>
</dbReference>
<feature type="domain" description="AAA+ ATPase" evidence="8">
    <location>
        <begin position="8"/>
        <end position="148"/>
    </location>
</feature>
<dbReference type="InterPro" id="IPR000850">
    <property type="entry name" value="Adenylat/UMP-CMP_kin"/>
</dbReference>
<feature type="binding site" evidence="5">
    <location>
        <position position="40"/>
    </location>
    <ligand>
        <name>AMP</name>
        <dbReference type="ChEBI" id="CHEBI:456215"/>
    </ligand>
</feature>